<keyword evidence="4 7" id="KW-1133">Transmembrane helix</keyword>
<keyword evidence="3 7" id="KW-0812">Transmembrane</keyword>
<reference evidence="10 11" key="1">
    <citation type="submission" date="2018-03" db="EMBL/GenBank/DDBJ databases">
        <authorList>
            <person name="Keele B.F."/>
        </authorList>
    </citation>
    <scope>NUCLEOTIDE SEQUENCE [LARGE SCALE GENOMIC DNA]</scope>
    <source>
        <strain evidence="10 11">YL28-9</strain>
    </source>
</reference>
<feature type="domain" description="Integral membrane bound transporter" evidence="9">
    <location>
        <begin position="401"/>
        <end position="522"/>
    </location>
</feature>
<evidence type="ECO:0000256" key="1">
    <source>
        <dbReference type="ARBA" id="ARBA00004651"/>
    </source>
</evidence>
<protein>
    <submittedName>
        <fullName evidence="10">Uncharacterized protein</fullName>
    </submittedName>
</protein>
<feature type="transmembrane region" description="Helical" evidence="7">
    <location>
        <begin position="480"/>
        <end position="498"/>
    </location>
</feature>
<keyword evidence="5 7" id="KW-0472">Membrane</keyword>
<sequence>MNKAIRGSRLSVFLGENFMDALRHTLAIVVPVWFLLDAGREIYLPFGLGILLIGLTDLPGTVRDKLRTAIWSLCTLAATALVLVAAMSHWWTMQIFWVVASFVLCLFGAGGNRLGLIGTMCLILAIFIYGLAPGDALTFAFWVFLGALWYHGLSVIQVLLFPFRSLRQALFECLEASGALLHAKSTCYNTDVPLAAAYAYTVEAQRILALKQEQVRHLLLSDPKVSRSPRGRGAYWLQNGLAVMELFEQINAIHFDYDHLRNAVSADTLSKLTELIQGLSGATRKLAFGALVRTVPLEKKLSRELEKLDDKIRNMAGCVQQQNEAAGKAVTEVLANAGAIVQLLQCLNKHDKLPEAPPLDVLAFLPQTRFRWSGLRPTLRTYRSQWRFALRIAVLFGLLWLPISVLHFGHYSYWILLTVIVVSRPNFGLSWQRNLQRLWGTLAGLALGVLAWFALGGTFWTWVLSAVFLFGFFWLQRFRYGYAVICISAVVVLLFAGERGISFSLVAERLFDTLIGCGAALVGAYLFPVWERRRLRALLGTLVQQQLDYLHEIGRFTAGNGDLTRMRLARKQTSASVAAYADGIAQALVEPGHRRLDVPLLFLLRELGYRINAVLVGLALEAERGLKSVPEKESSWAISALEESAGLISHSGNIRRQPVSYPVRQAAAGWELLAGLSNKLLCVVAEADRKYPARHR</sequence>
<comment type="subcellular location">
    <subcellularLocation>
        <location evidence="1">Cell membrane</location>
        <topology evidence="1">Multi-pass membrane protein</topology>
    </subcellularLocation>
</comment>
<name>A0A2T3HMU0_9SPHI</name>
<dbReference type="Pfam" id="PF13515">
    <property type="entry name" value="FUSC_2"/>
    <property type="match status" value="1"/>
</dbReference>
<proteinExistence type="inferred from homology"/>
<dbReference type="AlphaFoldDB" id="A0A2T3HMU0"/>
<dbReference type="GO" id="GO:0005886">
    <property type="term" value="C:plasma membrane"/>
    <property type="evidence" value="ECO:0007669"/>
    <property type="project" value="UniProtKB-SubCell"/>
</dbReference>
<feature type="transmembrane region" description="Helical" evidence="7">
    <location>
        <begin position="114"/>
        <end position="133"/>
    </location>
</feature>
<feature type="transmembrane region" description="Helical" evidence="7">
    <location>
        <begin position="388"/>
        <end position="405"/>
    </location>
</feature>
<feature type="transmembrane region" description="Helical" evidence="7">
    <location>
        <begin position="510"/>
        <end position="530"/>
    </location>
</feature>
<dbReference type="OrthoDB" id="8670769at2"/>
<comment type="caution">
    <text evidence="10">The sequence shown here is derived from an EMBL/GenBank/DDBJ whole genome shotgun (WGS) entry which is preliminary data.</text>
</comment>
<evidence type="ECO:0000313" key="10">
    <source>
        <dbReference type="EMBL" id="PST83713.1"/>
    </source>
</evidence>
<dbReference type="Proteomes" id="UP000240912">
    <property type="component" value="Unassembled WGS sequence"/>
</dbReference>
<keyword evidence="11" id="KW-1185">Reference proteome</keyword>
<feature type="transmembrane region" description="Helical" evidence="7">
    <location>
        <begin position="441"/>
        <end position="474"/>
    </location>
</feature>
<feature type="transmembrane region" description="Helical" evidence="7">
    <location>
        <begin position="139"/>
        <end position="161"/>
    </location>
</feature>
<evidence type="ECO:0000259" key="8">
    <source>
        <dbReference type="Pfam" id="PF12805"/>
    </source>
</evidence>
<feature type="transmembrane region" description="Helical" evidence="7">
    <location>
        <begin position="69"/>
        <end position="87"/>
    </location>
</feature>
<accession>A0A2T3HMU0</accession>
<evidence type="ECO:0000259" key="9">
    <source>
        <dbReference type="Pfam" id="PF13515"/>
    </source>
</evidence>
<dbReference type="Pfam" id="PF12805">
    <property type="entry name" value="FUSC-like"/>
    <property type="match status" value="1"/>
</dbReference>
<keyword evidence="2" id="KW-1003">Cell membrane</keyword>
<evidence type="ECO:0000256" key="5">
    <source>
        <dbReference type="ARBA" id="ARBA00023136"/>
    </source>
</evidence>
<evidence type="ECO:0000256" key="6">
    <source>
        <dbReference type="ARBA" id="ARBA00043993"/>
    </source>
</evidence>
<organism evidence="10 11">
    <name type="scientific">Pedobacter yulinensis</name>
    <dbReference type="NCBI Taxonomy" id="2126353"/>
    <lineage>
        <taxon>Bacteria</taxon>
        <taxon>Pseudomonadati</taxon>
        <taxon>Bacteroidota</taxon>
        <taxon>Sphingobacteriia</taxon>
        <taxon>Sphingobacteriales</taxon>
        <taxon>Sphingobacteriaceae</taxon>
        <taxon>Pedobacter</taxon>
    </lineage>
</organism>
<evidence type="ECO:0000256" key="3">
    <source>
        <dbReference type="ARBA" id="ARBA00022692"/>
    </source>
</evidence>
<evidence type="ECO:0000313" key="11">
    <source>
        <dbReference type="Proteomes" id="UP000240912"/>
    </source>
</evidence>
<evidence type="ECO:0000256" key="7">
    <source>
        <dbReference type="SAM" id="Phobius"/>
    </source>
</evidence>
<comment type="similarity">
    <text evidence="6">Belongs to the YccS/YhfK family.</text>
</comment>
<dbReference type="PANTHER" id="PTHR30509:SF9">
    <property type="entry name" value="MULTIDRUG RESISTANCE PROTEIN MDTO"/>
    <property type="match status" value="1"/>
</dbReference>
<dbReference type="EMBL" id="PYLS01000005">
    <property type="protein sequence ID" value="PST83713.1"/>
    <property type="molecule type" value="Genomic_DNA"/>
</dbReference>
<feature type="transmembrane region" description="Helical" evidence="7">
    <location>
        <begin position="93"/>
        <end position="109"/>
    </location>
</feature>
<feature type="domain" description="Integral membrane protein YccS N-terminal" evidence="8">
    <location>
        <begin position="73"/>
        <end position="342"/>
    </location>
</feature>
<dbReference type="InterPro" id="IPR032692">
    <property type="entry name" value="YccS_N"/>
</dbReference>
<gene>
    <name evidence="10" type="ORF">C7T94_14410</name>
</gene>
<dbReference type="PANTHER" id="PTHR30509">
    <property type="entry name" value="P-HYDROXYBENZOIC ACID EFFLUX PUMP SUBUNIT-RELATED"/>
    <property type="match status" value="1"/>
</dbReference>
<evidence type="ECO:0000256" key="2">
    <source>
        <dbReference type="ARBA" id="ARBA00022475"/>
    </source>
</evidence>
<dbReference type="InterPro" id="IPR049453">
    <property type="entry name" value="Memb_transporter_dom"/>
</dbReference>
<evidence type="ECO:0000256" key="4">
    <source>
        <dbReference type="ARBA" id="ARBA00022989"/>
    </source>
</evidence>